<gene>
    <name evidence="5" type="primary">ppaX</name>
    <name evidence="5" type="ORF">KS4_20520</name>
</gene>
<proteinExistence type="inferred from homology"/>
<dbReference type="Proteomes" id="UP000317369">
    <property type="component" value="Chromosome"/>
</dbReference>
<dbReference type="InterPro" id="IPR036412">
    <property type="entry name" value="HAD-like_sf"/>
</dbReference>
<dbReference type="EMBL" id="CP036425">
    <property type="protein sequence ID" value="QDU33992.1"/>
    <property type="molecule type" value="Genomic_DNA"/>
</dbReference>
<dbReference type="NCBIfam" id="TIGR01549">
    <property type="entry name" value="HAD-SF-IA-v1"/>
    <property type="match status" value="1"/>
</dbReference>
<dbReference type="Pfam" id="PF13419">
    <property type="entry name" value="HAD_2"/>
    <property type="match status" value="1"/>
</dbReference>
<organism evidence="5 6">
    <name type="scientific">Poriferisphaera corsica</name>
    <dbReference type="NCBI Taxonomy" id="2528020"/>
    <lineage>
        <taxon>Bacteria</taxon>
        <taxon>Pseudomonadati</taxon>
        <taxon>Planctomycetota</taxon>
        <taxon>Phycisphaerae</taxon>
        <taxon>Phycisphaerales</taxon>
        <taxon>Phycisphaeraceae</taxon>
        <taxon>Poriferisphaera</taxon>
    </lineage>
</organism>
<reference evidence="5 6" key="1">
    <citation type="submission" date="2019-02" db="EMBL/GenBank/DDBJ databases">
        <title>Deep-cultivation of Planctomycetes and their phenomic and genomic characterization uncovers novel biology.</title>
        <authorList>
            <person name="Wiegand S."/>
            <person name="Jogler M."/>
            <person name="Boedeker C."/>
            <person name="Pinto D."/>
            <person name="Vollmers J."/>
            <person name="Rivas-Marin E."/>
            <person name="Kohn T."/>
            <person name="Peeters S.H."/>
            <person name="Heuer A."/>
            <person name="Rast P."/>
            <person name="Oberbeckmann S."/>
            <person name="Bunk B."/>
            <person name="Jeske O."/>
            <person name="Meyerdierks A."/>
            <person name="Storesund J.E."/>
            <person name="Kallscheuer N."/>
            <person name="Luecker S."/>
            <person name="Lage O.M."/>
            <person name="Pohl T."/>
            <person name="Merkel B.J."/>
            <person name="Hornburger P."/>
            <person name="Mueller R.-W."/>
            <person name="Bruemmer F."/>
            <person name="Labrenz M."/>
            <person name="Spormann A.M."/>
            <person name="Op den Camp H."/>
            <person name="Overmann J."/>
            <person name="Amann R."/>
            <person name="Jetten M.S.M."/>
            <person name="Mascher T."/>
            <person name="Medema M.H."/>
            <person name="Devos D.P."/>
            <person name="Kaster A.-K."/>
            <person name="Ovreas L."/>
            <person name="Rohde M."/>
            <person name="Galperin M.Y."/>
            <person name="Jogler C."/>
        </authorList>
    </citation>
    <scope>NUCLEOTIDE SEQUENCE [LARGE SCALE GENOMIC DNA]</scope>
    <source>
        <strain evidence="5 6">KS4</strain>
    </source>
</reference>
<dbReference type="InterPro" id="IPR041492">
    <property type="entry name" value="HAD_2"/>
</dbReference>
<dbReference type="InterPro" id="IPR006439">
    <property type="entry name" value="HAD-SF_hydro_IA"/>
</dbReference>
<protein>
    <recommendedName>
        <fullName evidence="4">phosphoglycolate phosphatase</fullName>
        <ecNumber evidence="4">3.1.3.18</ecNumber>
    </recommendedName>
</protein>
<dbReference type="PANTHER" id="PTHR43434:SF1">
    <property type="entry name" value="PHOSPHOGLYCOLATE PHOSPHATASE"/>
    <property type="match status" value="1"/>
</dbReference>
<dbReference type="SFLD" id="SFLDG01129">
    <property type="entry name" value="C1.5:_HAD__Beta-PGM__Phosphata"/>
    <property type="match status" value="1"/>
</dbReference>
<dbReference type="GO" id="GO:0006281">
    <property type="term" value="P:DNA repair"/>
    <property type="evidence" value="ECO:0007669"/>
    <property type="project" value="TreeGrafter"/>
</dbReference>
<evidence type="ECO:0000313" key="6">
    <source>
        <dbReference type="Proteomes" id="UP000317369"/>
    </source>
</evidence>
<keyword evidence="6" id="KW-1185">Reference proteome</keyword>
<dbReference type="InterPro" id="IPR050155">
    <property type="entry name" value="HAD-like_hydrolase_sf"/>
</dbReference>
<dbReference type="OrthoDB" id="9807630at2"/>
<dbReference type="EC" id="3.1.3.18" evidence="4"/>
<dbReference type="AlphaFoldDB" id="A0A517YV13"/>
<dbReference type="GO" id="GO:0008967">
    <property type="term" value="F:phosphoglycolate phosphatase activity"/>
    <property type="evidence" value="ECO:0007669"/>
    <property type="project" value="UniProtKB-EC"/>
</dbReference>
<dbReference type="InterPro" id="IPR023198">
    <property type="entry name" value="PGP-like_dom2"/>
</dbReference>
<evidence type="ECO:0000256" key="4">
    <source>
        <dbReference type="ARBA" id="ARBA00013078"/>
    </source>
</evidence>
<comment type="pathway">
    <text evidence="2">Organic acid metabolism; glycolate biosynthesis; glycolate from 2-phosphoglycolate: step 1/1.</text>
</comment>
<sequence length="215" mass="24007">MNKIKAIIFDLDGTIANTLPLCIEAFRQSVEPLTNKPISDHEIIATFGPSEEGTIMALAPDHYEQGLASYLSHYEDLHDMCLEPFEGIIDLLTLLKNKGIRIAMVTGKGKLSTEISLRKFGIKHFFEMIETGHQYGPRKPDGIQAVIDYLKPLDKTEMIYVGDVPSDITASHSVGIPIVAAAWASTTNPDKLLELKPDFLFHTIQDFTTWLQHNI</sequence>
<dbReference type="InterPro" id="IPR023214">
    <property type="entry name" value="HAD_sf"/>
</dbReference>
<comment type="catalytic activity">
    <reaction evidence="1">
        <text>2-phosphoglycolate + H2O = glycolate + phosphate</text>
        <dbReference type="Rhea" id="RHEA:14369"/>
        <dbReference type="ChEBI" id="CHEBI:15377"/>
        <dbReference type="ChEBI" id="CHEBI:29805"/>
        <dbReference type="ChEBI" id="CHEBI:43474"/>
        <dbReference type="ChEBI" id="CHEBI:58033"/>
        <dbReference type="EC" id="3.1.3.18"/>
    </reaction>
</comment>
<evidence type="ECO:0000256" key="2">
    <source>
        <dbReference type="ARBA" id="ARBA00004818"/>
    </source>
</evidence>
<evidence type="ECO:0000256" key="3">
    <source>
        <dbReference type="ARBA" id="ARBA00006171"/>
    </source>
</evidence>
<dbReference type="Gene3D" id="3.40.50.1000">
    <property type="entry name" value="HAD superfamily/HAD-like"/>
    <property type="match status" value="1"/>
</dbReference>
<dbReference type="GO" id="GO:0005829">
    <property type="term" value="C:cytosol"/>
    <property type="evidence" value="ECO:0007669"/>
    <property type="project" value="TreeGrafter"/>
</dbReference>
<dbReference type="RefSeq" id="WP_145077485.1">
    <property type="nucleotide sequence ID" value="NZ_CP036425.1"/>
</dbReference>
<keyword evidence="5" id="KW-0378">Hydrolase</keyword>
<dbReference type="KEGG" id="pcor:KS4_20520"/>
<evidence type="ECO:0000256" key="1">
    <source>
        <dbReference type="ARBA" id="ARBA00000830"/>
    </source>
</evidence>
<dbReference type="SFLD" id="SFLDS00003">
    <property type="entry name" value="Haloacid_Dehalogenase"/>
    <property type="match status" value="1"/>
</dbReference>
<dbReference type="SUPFAM" id="SSF56784">
    <property type="entry name" value="HAD-like"/>
    <property type="match status" value="1"/>
</dbReference>
<dbReference type="PANTHER" id="PTHR43434">
    <property type="entry name" value="PHOSPHOGLYCOLATE PHOSPHATASE"/>
    <property type="match status" value="1"/>
</dbReference>
<evidence type="ECO:0000313" key="5">
    <source>
        <dbReference type="EMBL" id="QDU33992.1"/>
    </source>
</evidence>
<accession>A0A517YV13</accession>
<dbReference type="Gene3D" id="1.10.150.240">
    <property type="entry name" value="Putative phosphatase, domain 2"/>
    <property type="match status" value="1"/>
</dbReference>
<dbReference type="PRINTS" id="PR00413">
    <property type="entry name" value="HADHALOGNASE"/>
</dbReference>
<name>A0A517YV13_9BACT</name>
<comment type="similarity">
    <text evidence="3">Belongs to the HAD-like hydrolase superfamily. CbbY/CbbZ/Gph/YieH family.</text>
</comment>